<protein>
    <submittedName>
        <fullName evidence="2">Uncharacterized protein</fullName>
    </submittedName>
</protein>
<dbReference type="AlphaFoldDB" id="A0A915D8X0"/>
<accession>A0A915D8X0</accession>
<keyword evidence="1" id="KW-1185">Reference proteome</keyword>
<name>A0A915D8X0_9BILA</name>
<organism evidence="1 2">
    <name type="scientific">Ditylenchus dipsaci</name>
    <dbReference type="NCBI Taxonomy" id="166011"/>
    <lineage>
        <taxon>Eukaryota</taxon>
        <taxon>Metazoa</taxon>
        <taxon>Ecdysozoa</taxon>
        <taxon>Nematoda</taxon>
        <taxon>Chromadorea</taxon>
        <taxon>Rhabditida</taxon>
        <taxon>Tylenchina</taxon>
        <taxon>Tylenchomorpha</taxon>
        <taxon>Sphaerularioidea</taxon>
        <taxon>Anguinidae</taxon>
        <taxon>Anguininae</taxon>
        <taxon>Ditylenchus</taxon>
    </lineage>
</organism>
<dbReference type="WBParaSite" id="jg17351">
    <property type="protein sequence ID" value="jg17351"/>
    <property type="gene ID" value="jg17351"/>
</dbReference>
<proteinExistence type="predicted"/>
<evidence type="ECO:0000313" key="2">
    <source>
        <dbReference type="WBParaSite" id="jg17351"/>
    </source>
</evidence>
<dbReference type="Proteomes" id="UP000887574">
    <property type="component" value="Unplaced"/>
</dbReference>
<sequence>MVLIGAQGGVCYIEGRNNIGIMLRIFSCCNRRLRRRASDGNSRQKDCGFLKVRLSTRSMETLMPFVKKFLISSMKHLLHLLET</sequence>
<reference evidence="2" key="1">
    <citation type="submission" date="2022-11" db="UniProtKB">
        <authorList>
            <consortium name="WormBaseParasite"/>
        </authorList>
    </citation>
    <scope>IDENTIFICATION</scope>
</reference>
<evidence type="ECO:0000313" key="1">
    <source>
        <dbReference type="Proteomes" id="UP000887574"/>
    </source>
</evidence>